<dbReference type="EMBL" id="JBBNAE010000001">
    <property type="protein sequence ID" value="KAK9152821.1"/>
    <property type="molecule type" value="Genomic_DNA"/>
</dbReference>
<reference evidence="2 3" key="1">
    <citation type="submission" date="2024-01" db="EMBL/GenBank/DDBJ databases">
        <title>Genome assemblies of Stephania.</title>
        <authorList>
            <person name="Yang L."/>
        </authorList>
    </citation>
    <scope>NUCLEOTIDE SEQUENCE [LARGE SCALE GENOMIC DNA]</scope>
    <source>
        <strain evidence="2">QJT</strain>
        <tissue evidence="2">Leaf</tissue>
    </source>
</reference>
<evidence type="ECO:0000313" key="3">
    <source>
        <dbReference type="Proteomes" id="UP001417504"/>
    </source>
</evidence>
<feature type="compositionally biased region" description="Basic and acidic residues" evidence="1">
    <location>
        <begin position="133"/>
        <end position="143"/>
    </location>
</feature>
<evidence type="ECO:0000313" key="2">
    <source>
        <dbReference type="EMBL" id="KAK9152821.1"/>
    </source>
</evidence>
<dbReference type="AlphaFoldDB" id="A0AAP0KHS2"/>
<gene>
    <name evidence="2" type="ORF">Sjap_000301</name>
</gene>
<feature type="region of interest" description="Disordered" evidence="1">
    <location>
        <begin position="106"/>
        <end position="143"/>
    </location>
</feature>
<protein>
    <submittedName>
        <fullName evidence="2">Uncharacterized protein</fullName>
    </submittedName>
</protein>
<keyword evidence="3" id="KW-1185">Reference proteome</keyword>
<sequence length="143" mass="15850">MMLTVYTVSTRTLDMVKLAVWDCGSSMSRICLGSQELAQATPDQLGDCPKGRAYGLGSLGSRKRRYDDLGASTSLEPMVPRSKFDNIVDQLKTGCGVHAEPIWVTMDGAGLSQQPPPPQERQQQEQMDPTDPLQHDDVDRRER</sequence>
<name>A0AAP0KHS2_9MAGN</name>
<accession>A0AAP0KHS2</accession>
<organism evidence="2 3">
    <name type="scientific">Stephania japonica</name>
    <dbReference type="NCBI Taxonomy" id="461633"/>
    <lineage>
        <taxon>Eukaryota</taxon>
        <taxon>Viridiplantae</taxon>
        <taxon>Streptophyta</taxon>
        <taxon>Embryophyta</taxon>
        <taxon>Tracheophyta</taxon>
        <taxon>Spermatophyta</taxon>
        <taxon>Magnoliopsida</taxon>
        <taxon>Ranunculales</taxon>
        <taxon>Menispermaceae</taxon>
        <taxon>Menispermoideae</taxon>
        <taxon>Cissampelideae</taxon>
        <taxon>Stephania</taxon>
    </lineage>
</organism>
<evidence type="ECO:0000256" key="1">
    <source>
        <dbReference type="SAM" id="MobiDB-lite"/>
    </source>
</evidence>
<proteinExistence type="predicted"/>
<comment type="caution">
    <text evidence="2">The sequence shown here is derived from an EMBL/GenBank/DDBJ whole genome shotgun (WGS) entry which is preliminary data.</text>
</comment>
<dbReference type="Proteomes" id="UP001417504">
    <property type="component" value="Unassembled WGS sequence"/>
</dbReference>